<protein>
    <submittedName>
        <fullName evidence="2">Transposase</fullName>
    </submittedName>
</protein>
<evidence type="ECO:0000313" key="2">
    <source>
        <dbReference type="EMBL" id="MBU9723154.1"/>
    </source>
</evidence>
<evidence type="ECO:0000259" key="1">
    <source>
        <dbReference type="SMART" id="SM01321"/>
    </source>
</evidence>
<dbReference type="PANTHER" id="PTHR34322:SF2">
    <property type="entry name" value="TRANSPOSASE IS200-LIKE DOMAIN-CONTAINING PROTEIN"/>
    <property type="match status" value="1"/>
</dbReference>
<dbReference type="SMART" id="SM01321">
    <property type="entry name" value="Y1_Tnp"/>
    <property type="match status" value="1"/>
</dbReference>
<dbReference type="SUPFAM" id="SSF143422">
    <property type="entry name" value="Transposase IS200-like"/>
    <property type="match status" value="1"/>
</dbReference>
<dbReference type="InterPro" id="IPR002686">
    <property type="entry name" value="Transposase_17"/>
</dbReference>
<accession>A0ABS6JX57</accession>
<evidence type="ECO:0000313" key="3">
    <source>
        <dbReference type="Proteomes" id="UP000790580"/>
    </source>
</evidence>
<organism evidence="2 3">
    <name type="scientific">Evansella alkalicola</name>
    <dbReference type="NCBI Taxonomy" id="745819"/>
    <lineage>
        <taxon>Bacteria</taxon>
        <taxon>Bacillati</taxon>
        <taxon>Bacillota</taxon>
        <taxon>Bacilli</taxon>
        <taxon>Bacillales</taxon>
        <taxon>Bacillaceae</taxon>
        <taxon>Evansella</taxon>
    </lineage>
</organism>
<proteinExistence type="predicted"/>
<dbReference type="Proteomes" id="UP000790580">
    <property type="component" value="Unassembled WGS sequence"/>
</dbReference>
<dbReference type="EMBL" id="JAHQCR010000070">
    <property type="protein sequence ID" value="MBU9723154.1"/>
    <property type="molecule type" value="Genomic_DNA"/>
</dbReference>
<reference evidence="2 3" key="1">
    <citation type="submission" date="2021-06" db="EMBL/GenBank/DDBJ databases">
        <title>Bacillus sp. RD4P76, an endophyte from a halophyte.</title>
        <authorList>
            <person name="Sun J.-Q."/>
        </authorList>
    </citation>
    <scope>NUCLEOTIDE SEQUENCE [LARGE SCALE GENOMIC DNA]</scope>
    <source>
        <strain evidence="2 3">JCM 17098</strain>
    </source>
</reference>
<dbReference type="PANTHER" id="PTHR34322">
    <property type="entry name" value="TRANSPOSASE, Y1_TNP DOMAIN-CONTAINING"/>
    <property type="match status" value="1"/>
</dbReference>
<name>A0ABS6JX57_9BACI</name>
<dbReference type="Pfam" id="PF01797">
    <property type="entry name" value="Y1_Tnp"/>
    <property type="match status" value="1"/>
</dbReference>
<dbReference type="InterPro" id="IPR036515">
    <property type="entry name" value="Transposase_17_sf"/>
</dbReference>
<sequence length="258" mass="30796">MPREARKKSKTLIYHIMWRGANGQEIFHDDEDRMVFLDNVMKYKRRIGLKVYAWCLMSNHVHLLMKEGEESISITMKRIGVCFVSHYNWKYRTRGHLFQDRFRSENVETDQYMRTVVRYIHQNPVKAKIVDDVQQWKWSSCNGYYGKKIYPLKLLDQDFVLGMFSDDRPLAMELFKDFNERSNHDECLDDHHYVRRLSDEEVRIEIKRILGTMEIAHVKTLSKVHRTPILRKIKKIDGISQKQAARILGISVNLVYKA</sequence>
<feature type="domain" description="Transposase IS200-like" evidence="1">
    <location>
        <begin position="9"/>
        <end position="123"/>
    </location>
</feature>
<dbReference type="RefSeq" id="WP_088076834.1">
    <property type="nucleotide sequence ID" value="NZ_JAHQCR010000070.1"/>
</dbReference>
<gene>
    <name evidence="2" type="ORF">KS407_17175</name>
</gene>
<keyword evidence="3" id="KW-1185">Reference proteome</keyword>
<dbReference type="Gene3D" id="3.30.70.1290">
    <property type="entry name" value="Transposase IS200-like"/>
    <property type="match status" value="1"/>
</dbReference>
<comment type="caution">
    <text evidence="2">The sequence shown here is derived from an EMBL/GenBank/DDBJ whole genome shotgun (WGS) entry which is preliminary data.</text>
</comment>